<dbReference type="AlphaFoldDB" id="A0A1Y6E7F0"/>
<dbReference type="EMBL" id="FXWH01000001">
    <property type="protein sequence ID" value="SMQ58597.1"/>
    <property type="molecule type" value="Genomic_DNA"/>
</dbReference>
<dbReference type="Proteomes" id="UP000194450">
    <property type="component" value="Unassembled WGS sequence"/>
</dbReference>
<name>A0A1Y6E7F0_9GAMM</name>
<gene>
    <name evidence="1" type="ORF">SAMN06297229_0142</name>
</gene>
<evidence type="ECO:0000313" key="1">
    <source>
        <dbReference type="EMBL" id="SMQ58597.1"/>
    </source>
</evidence>
<organism evidence="1 2">
    <name type="scientific">Pseudidiomarina planktonica</name>
    <dbReference type="NCBI Taxonomy" id="1323738"/>
    <lineage>
        <taxon>Bacteria</taxon>
        <taxon>Pseudomonadati</taxon>
        <taxon>Pseudomonadota</taxon>
        <taxon>Gammaproteobacteria</taxon>
        <taxon>Alteromonadales</taxon>
        <taxon>Idiomarinaceae</taxon>
        <taxon>Pseudidiomarina</taxon>
    </lineage>
</organism>
<reference evidence="2" key="1">
    <citation type="submission" date="2017-04" db="EMBL/GenBank/DDBJ databases">
        <authorList>
            <person name="Varghese N."/>
            <person name="Submissions S."/>
        </authorList>
    </citation>
    <scope>NUCLEOTIDE SEQUENCE [LARGE SCALE GENOMIC DNA]</scope>
</reference>
<protein>
    <submittedName>
        <fullName evidence="1">Uncharacterized protein</fullName>
    </submittedName>
</protein>
<proteinExistence type="predicted"/>
<accession>A0A1Y6E7F0</accession>
<evidence type="ECO:0000313" key="2">
    <source>
        <dbReference type="Proteomes" id="UP000194450"/>
    </source>
</evidence>
<keyword evidence="2" id="KW-1185">Reference proteome</keyword>
<sequence length="113" mass="13037">MASTKRRQSRYIDLDSYNKIYAYGDTKEDDGLLALADENERPLPYLSIYRCAINHYMYINTDTLLGLRLLLSLYKKPGKLSRDTAEIPEGVGFGVYIHRYRHLVLGNNHQPAL</sequence>